<reference evidence="1" key="1">
    <citation type="submission" date="2016-10" db="EMBL/GenBank/DDBJ databases">
        <title>Sequence of Gallionella enrichment culture.</title>
        <authorList>
            <person name="Poehlein A."/>
            <person name="Muehling M."/>
            <person name="Daniel R."/>
        </authorList>
    </citation>
    <scope>NUCLEOTIDE SEQUENCE</scope>
</reference>
<dbReference type="SUPFAM" id="SSF52540">
    <property type="entry name" value="P-loop containing nucleoside triphosphate hydrolases"/>
    <property type="match status" value="1"/>
</dbReference>
<comment type="caution">
    <text evidence="1">The sequence shown here is derived from an EMBL/GenBank/DDBJ whole genome shotgun (WGS) entry which is preliminary data.</text>
</comment>
<sequence>MQDCPIVGFIGANGYGKTLVAVTECIRYMRLGVPVYSTVPITSEWGDSLPLTGRSQLLGLRNCVVLLDEVEVIFSSRTTASLPPDVTIFLHTLRHRGVILLWTAPAWKRADVLIREVTQVVVGLDAVAKYTVDGKFWPTPRFVFVTSMDCTSVGADDQPERTLRRRFYRLKGLSGWGAYDSEADTPRLGWPDEGGRCVDCGGRITPARCTPERHVELGLPVIGARAGSPAGGGARTDDLLPALDGLLEAPAVV</sequence>
<proteinExistence type="predicted"/>
<evidence type="ECO:0000313" key="1">
    <source>
        <dbReference type="EMBL" id="OIQ93159.1"/>
    </source>
</evidence>
<accession>A0A1J5RMH5</accession>
<gene>
    <name evidence="1" type="ORF">GALL_248650</name>
</gene>
<name>A0A1J5RMH5_9ZZZZ</name>
<protein>
    <submittedName>
        <fullName evidence="1">Zonular occludens toxin (Zot)</fullName>
    </submittedName>
</protein>
<dbReference type="Gene3D" id="3.40.50.300">
    <property type="entry name" value="P-loop containing nucleotide triphosphate hydrolases"/>
    <property type="match status" value="1"/>
</dbReference>
<dbReference type="EMBL" id="MLJW01000213">
    <property type="protein sequence ID" value="OIQ93159.1"/>
    <property type="molecule type" value="Genomic_DNA"/>
</dbReference>
<dbReference type="InterPro" id="IPR027417">
    <property type="entry name" value="P-loop_NTPase"/>
</dbReference>
<organism evidence="1">
    <name type="scientific">mine drainage metagenome</name>
    <dbReference type="NCBI Taxonomy" id="410659"/>
    <lineage>
        <taxon>unclassified sequences</taxon>
        <taxon>metagenomes</taxon>
        <taxon>ecological metagenomes</taxon>
    </lineage>
</organism>
<dbReference type="AlphaFoldDB" id="A0A1J5RMH5"/>